<evidence type="ECO:0000313" key="2">
    <source>
        <dbReference type="EMBL" id="TDL26286.1"/>
    </source>
</evidence>
<gene>
    <name evidence="2" type="ORF">BD410DRAFT_895689</name>
</gene>
<feature type="compositionally biased region" description="Acidic residues" evidence="1">
    <location>
        <begin position="64"/>
        <end position="77"/>
    </location>
</feature>
<dbReference type="EMBL" id="ML170162">
    <property type="protein sequence ID" value="TDL26286.1"/>
    <property type="molecule type" value="Genomic_DNA"/>
</dbReference>
<keyword evidence="3" id="KW-1185">Reference proteome</keyword>
<feature type="compositionally biased region" description="Low complexity" evidence="1">
    <location>
        <begin position="168"/>
        <end position="179"/>
    </location>
</feature>
<proteinExistence type="predicted"/>
<feature type="region of interest" description="Disordered" evidence="1">
    <location>
        <begin position="1"/>
        <end position="315"/>
    </location>
</feature>
<sequence>MASLVPSGSHTHQRLPSIPATLNEEDLAGGAWTEVDHDDVESPPPSSTRKGKERELNPVRVESPEEMNGNEEEDEESPDTHYPPTNDEEEESRKVEENLKRWELEERMRRKAARVSTSGSTAPSVVGQVGRRASLLWTGRKSNRDSKSLGIHKAVNQDEFPLDDIDGSPAASMPSSPTPDTFDQRSARSSISNPFADHHRSAVMDPSSLPPTPAARAEKRKTLDSTAEEPEGTGGGDDRPILQATNSFSGPSPKPKVPPPPMPFDIPPPRTPPPRVSTPPIGHPPEPTPPPVVDAAEREADSEADSGPPTRWWTDWLCGCREGPDRGGDNQAGRTNPFE</sequence>
<feature type="compositionally biased region" description="Basic and acidic residues" evidence="1">
    <location>
        <begin position="91"/>
        <end position="108"/>
    </location>
</feature>
<dbReference type="AlphaFoldDB" id="A0A4Y7QG10"/>
<name>A0A4Y7QG10_9AGAM</name>
<feature type="compositionally biased region" description="Polar residues" evidence="1">
    <location>
        <begin position="1"/>
        <end position="10"/>
    </location>
</feature>
<accession>A0A4Y7QG10</accession>
<evidence type="ECO:0000313" key="3">
    <source>
        <dbReference type="Proteomes" id="UP000294933"/>
    </source>
</evidence>
<organism evidence="2 3">
    <name type="scientific">Rickenella mellea</name>
    <dbReference type="NCBI Taxonomy" id="50990"/>
    <lineage>
        <taxon>Eukaryota</taxon>
        <taxon>Fungi</taxon>
        <taxon>Dikarya</taxon>
        <taxon>Basidiomycota</taxon>
        <taxon>Agaricomycotina</taxon>
        <taxon>Agaricomycetes</taxon>
        <taxon>Hymenochaetales</taxon>
        <taxon>Rickenellaceae</taxon>
        <taxon>Rickenella</taxon>
    </lineage>
</organism>
<dbReference type="Proteomes" id="UP000294933">
    <property type="component" value="Unassembled WGS sequence"/>
</dbReference>
<feature type="compositionally biased region" description="Pro residues" evidence="1">
    <location>
        <begin position="252"/>
        <end position="292"/>
    </location>
</feature>
<dbReference type="OrthoDB" id="3358973at2759"/>
<evidence type="ECO:0000256" key="1">
    <source>
        <dbReference type="SAM" id="MobiDB-lite"/>
    </source>
</evidence>
<dbReference type="VEuPathDB" id="FungiDB:BD410DRAFT_895689"/>
<protein>
    <submittedName>
        <fullName evidence="2">Uncharacterized protein</fullName>
    </submittedName>
</protein>
<reference evidence="2 3" key="1">
    <citation type="submission" date="2018-06" db="EMBL/GenBank/DDBJ databases">
        <title>A transcriptomic atlas of mushroom development highlights an independent origin of complex multicellularity.</title>
        <authorList>
            <consortium name="DOE Joint Genome Institute"/>
            <person name="Krizsan K."/>
            <person name="Almasi E."/>
            <person name="Merenyi Z."/>
            <person name="Sahu N."/>
            <person name="Viragh M."/>
            <person name="Koszo T."/>
            <person name="Mondo S."/>
            <person name="Kiss B."/>
            <person name="Balint B."/>
            <person name="Kues U."/>
            <person name="Barry K."/>
            <person name="Hegedus J.C."/>
            <person name="Henrissat B."/>
            <person name="Johnson J."/>
            <person name="Lipzen A."/>
            <person name="Ohm R."/>
            <person name="Nagy I."/>
            <person name="Pangilinan J."/>
            <person name="Yan J."/>
            <person name="Xiong Y."/>
            <person name="Grigoriev I.V."/>
            <person name="Hibbett D.S."/>
            <person name="Nagy L.G."/>
        </authorList>
    </citation>
    <scope>NUCLEOTIDE SEQUENCE [LARGE SCALE GENOMIC DNA]</scope>
    <source>
        <strain evidence="2 3">SZMC22713</strain>
    </source>
</reference>